<dbReference type="SUPFAM" id="SSF55048">
    <property type="entry name" value="Probable ACP-binding domain of malonyl-CoA ACP transacylase"/>
    <property type="match status" value="2"/>
</dbReference>
<dbReference type="SUPFAM" id="SSF51735">
    <property type="entry name" value="NAD(P)-binding Rossmann-fold domains"/>
    <property type="match status" value="5"/>
</dbReference>
<feature type="domain" description="Carrier" evidence="10">
    <location>
        <begin position="3503"/>
        <end position="3578"/>
    </location>
</feature>
<dbReference type="InterPro" id="IPR014031">
    <property type="entry name" value="Ketoacyl_synth_C"/>
</dbReference>
<dbReference type="SUPFAM" id="SSF47336">
    <property type="entry name" value="ACP-like"/>
    <property type="match status" value="3"/>
</dbReference>
<evidence type="ECO:0000259" key="10">
    <source>
        <dbReference type="PROSITE" id="PS50075"/>
    </source>
</evidence>
<dbReference type="CDD" id="cd08952">
    <property type="entry name" value="KR_1_SDR_x"/>
    <property type="match status" value="1"/>
</dbReference>
<dbReference type="PROSITE" id="PS52019">
    <property type="entry name" value="PKS_MFAS_DH"/>
    <property type="match status" value="1"/>
</dbReference>
<dbReference type="FunFam" id="1.10.1200.10:FF:000007">
    <property type="entry name" value="Probable polyketide synthase pks17"/>
    <property type="match status" value="3"/>
</dbReference>
<dbReference type="SMART" id="SM01294">
    <property type="entry name" value="PKS_PP_betabranch"/>
    <property type="match status" value="3"/>
</dbReference>
<dbReference type="InterPro" id="IPR016039">
    <property type="entry name" value="Thiolase-like"/>
</dbReference>
<keyword evidence="6" id="KW-0511">Multifunctional enzyme</keyword>
<dbReference type="InterPro" id="IPR020841">
    <property type="entry name" value="PKS_Beta-ketoAc_synthase_dom"/>
</dbReference>
<dbReference type="SMART" id="SM00827">
    <property type="entry name" value="PKS_AT"/>
    <property type="match status" value="2"/>
</dbReference>
<dbReference type="InterPro" id="IPR041618">
    <property type="entry name" value="PKS_DE"/>
</dbReference>
<dbReference type="STRING" id="457427.SSOG_02937"/>
<dbReference type="GO" id="GO:0004315">
    <property type="term" value="F:3-oxoacyl-[acyl-carrier-protein] synthase activity"/>
    <property type="evidence" value="ECO:0007669"/>
    <property type="project" value="InterPro"/>
</dbReference>
<dbReference type="SMART" id="SM00826">
    <property type="entry name" value="PKS_DH"/>
    <property type="match status" value="1"/>
</dbReference>
<feature type="compositionally biased region" description="Low complexity" evidence="9">
    <location>
        <begin position="3166"/>
        <end position="3177"/>
    </location>
</feature>
<name>D9WG07_9ACTN</name>
<dbReference type="PANTHER" id="PTHR43775:SF51">
    <property type="entry name" value="INACTIVE PHENOLPHTHIOCEROL SYNTHESIS POLYKETIDE SYNTHASE TYPE I PKS1-RELATED"/>
    <property type="match status" value="1"/>
</dbReference>
<dbReference type="Pfam" id="PF14765">
    <property type="entry name" value="PS-DH"/>
    <property type="match status" value="1"/>
</dbReference>
<dbReference type="GO" id="GO:0033068">
    <property type="term" value="P:macrolide biosynthetic process"/>
    <property type="evidence" value="ECO:0007669"/>
    <property type="project" value="UniProtKB-ARBA"/>
</dbReference>
<dbReference type="Proteomes" id="UP000003963">
    <property type="component" value="Unassembled WGS sequence"/>
</dbReference>
<dbReference type="InterPro" id="IPR016035">
    <property type="entry name" value="Acyl_Trfase/lysoPLipase"/>
</dbReference>
<feature type="domain" description="Ketosynthase family 3 (KS3)" evidence="11">
    <location>
        <begin position="2022"/>
        <end position="2449"/>
    </location>
</feature>
<feature type="domain" description="PKS/mFAS DH" evidence="12">
    <location>
        <begin position="1174"/>
        <end position="1450"/>
    </location>
</feature>
<dbReference type="SMART" id="SM00825">
    <property type="entry name" value="PKS_KS"/>
    <property type="match status" value="2"/>
</dbReference>
<dbReference type="InterPro" id="IPR050091">
    <property type="entry name" value="PKS_NRPS_Biosynth_Enz"/>
</dbReference>
<gene>
    <name evidence="13" type="ORF">SSOG_02937</name>
</gene>
<dbReference type="SMART" id="SM00822">
    <property type="entry name" value="PKS_KR"/>
    <property type="match status" value="2"/>
</dbReference>
<evidence type="ECO:0000256" key="5">
    <source>
        <dbReference type="ARBA" id="ARBA00023194"/>
    </source>
</evidence>
<feature type="compositionally biased region" description="Low complexity" evidence="9">
    <location>
        <begin position="3633"/>
        <end position="3642"/>
    </location>
</feature>
<dbReference type="NCBIfam" id="NF045894">
    <property type="entry name" value="PKS_plus_SDR"/>
    <property type="match status" value="1"/>
</dbReference>
<feature type="domain" description="Ketosynthase family 3 (KS3)" evidence="11">
    <location>
        <begin position="268"/>
        <end position="696"/>
    </location>
</feature>
<evidence type="ECO:0000256" key="7">
    <source>
        <dbReference type="ARBA" id="ARBA00023315"/>
    </source>
</evidence>
<dbReference type="Pfam" id="PF18369">
    <property type="entry name" value="PKS_DE"/>
    <property type="match status" value="1"/>
</dbReference>
<dbReference type="InterPro" id="IPR013968">
    <property type="entry name" value="PKS_KR"/>
</dbReference>
<dbReference type="PROSITE" id="PS00012">
    <property type="entry name" value="PHOSPHOPANTETHEINE"/>
    <property type="match status" value="3"/>
</dbReference>
<dbReference type="InterPro" id="IPR014030">
    <property type="entry name" value="Ketoacyl_synth_N"/>
</dbReference>
<organism evidence="13 14">
    <name type="scientific">Streptomyces himastatinicus ATCC 53653</name>
    <dbReference type="NCBI Taxonomy" id="457427"/>
    <lineage>
        <taxon>Bacteria</taxon>
        <taxon>Bacillati</taxon>
        <taxon>Actinomycetota</taxon>
        <taxon>Actinomycetes</taxon>
        <taxon>Kitasatosporales</taxon>
        <taxon>Streptomycetaceae</taxon>
        <taxon>Streptomyces</taxon>
        <taxon>Streptomyces violaceusniger group</taxon>
    </lineage>
</organism>
<dbReference type="Gene3D" id="3.40.47.10">
    <property type="match status" value="2"/>
</dbReference>
<dbReference type="InterPro" id="IPR009081">
    <property type="entry name" value="PP-bd_ACP"/>
</dbReference>
<dbReference type="Gene3D" id="3.40.366.10">
    <property type="entry name" value="Malonyl-Coenzyme A Acyl Carrier Protein, domain 2"/>
    <property type="match status" value="2"/>
</dbReference>
<dbReference type="Pfam" id="PF08659">
    <property type="entry name" value="KR"/>
    <property type="match status" value="3"/>
</dbReference>
<dbReference type="InterPro" id="IPR049551">
    <property type="entry name" value="PKS_DH_C"/>
</dbReference>
<dbReference type="EMBL" id="GG657754">
    <property type="protein sequence ID" value="EFL23223.1"/>
    <property type="molecule type" value="Genomic_DNA"/>
</dbReference>
<feature type="active site" description="Proton donor; for dehydratase activity" evidence="8">
    <location>
        <position position="1373"/>
    </location>
</feature>
<dbReference type="CDD" id="cd00833">
    <property type="entry name" value="PKS"/>
    <property type="match status" value="2"/>
</dbReference>
<feature type="region of interest" description="C-terminal hotdog fold" evidence="8">
    <location>
        <begin position="1312"/>
        <end position="1450"/>
    </location>
</feature>
<evidence type="ECO:0000256" key="4">
    <source>
        <dbReference type="ARBA" id="ARBA00022679"/>
    </source>
</evidence>
<evidence type="ECO:0000256" key="1">
    <source>
        <dbReference type="ARBA" id="ARBA00004792"/>
    </source>
</evidence>
<reference evidence="13 14" key="1">
    <citation type="submission" date="2009-02" db="EMBL/GenBank/DDBJ databases">
        <title>Annotation of Streptomyces hygroscopicus strain ATCC 53653.</title>
        <authorList>
            <consortium name="The Broad Institute Genome Sequencing Platform"/>
            <consortium name="Broad Institute Microbial Sequencing Center"/>
            <person name="Fischbach M."/>
            <person name="Godfrey P."/>
            <person name="Ward D."/>
            <person name="Young S."/>
            <person name="Zeng Q."/>
            <person name="Koehrsen M."/>
            <person name="Alvarado L."/>
            <person name="Berlin A.M."/>
            <person name="Bochicchio J."/>
            <person name="Borenstein D."/>
            <person name="Chapman S.B."/>
            <person name="Chen Z."/>
            <person name="Engels R."/>
            <person name="Freedman E."/>
            <person name="Gellesch M."/>
            <person name="Goldberg J."/>
            <person name="Griggs A."/>
            <person name="Gujja S."/>
            <person name="Heilman E.R."/>
            <person name="Heiman D.I."/>
            <person name="Hepburn T.A."/>
            <person name="Howarth C."/>
            <person name="Jen D."/>
            <person name="Larson L."/>
            <person name="Lewis B."/>
            <person name="Mehta T."/>
            <person name="Park D."/>
            <person name="Pearson M."/>
            <person name="Richards J."/>
            <person name="Roberts A."/>
            <person name="Saif S."/>
            <person name="Shea T.D."/>
            <person name="Shenoy N."/>
            <person name="Sisk P."/>
            <person name="Stolte C."/>
            <person name="Sykes S.N."/>
            <person name="Thomson T."/>
            <person name="Walk T."/>
            <person name="White J."/>
            <person name="Yandava C."/>
            <person name="Straight P."/>
            <person name="Clardy J."/>
            <person name="Hung D."/>
            <person name="Kolter R."/>
            <person name="Mekalanos J."/>
            <person name="Walker S."/>
            <person name="Walsh C.T."/>
            <person name="Wieland-Brown L.C."/>
            <person name="Haas B."/>
            <person name="Nusbaum C."/>
            <person name="Birren B."/>
        </authorList>
    </citation>
    <scope>NUCLEOTIDE SEQUENCE [LARGE SCALE GENOMIC DNA]</scope>
    <source>
        <strain evidence="13 14">ATCC 53653</strain>
    </source>
</reference>
<dbReference type="SUPFAM" id="SSF53901">
    <property type="entry name" value="Thiolase-like"/>
    <property type="match status" value="2"/>
</dbReference>
<dbReference type="Pfam" id="PF16197">
    <property type="entry name" value="KAsynt_C_assoc"/>
    <property type="match status" value="2"/>
</dbReference>
<dbReference type="InterPro" id="IPR055123">
    <property type="entry name" value="SpnB-like_Rossmann"/>
</dbReference>
<dbReference type="InterPro" id="IPR014043">
    <property type="entry name" value="Acyl_transferase_dom"/>
</dbReference>
<feature type="active site" description="Proton acceptor; for dehydratase activity" evidence="8">
    <location>
        <position position="1206"/>
    </location>
</feature>
<dbReference type="PROSITE" id="PS50075">
    <property type="entry name" value="CARRIER"/>
    <property type="match status" value="3"/>
</dbReference>
<dbReference type="OrthoDB" id="9778690at2"/>
<dbReference type="Pfam" id="PF22953">
    <property type="entry name" value="SpnB_Rossmann"/>
    <property type="match status" value="1"/>
</dbReference>
<dbReference type="CDD" id="cd08956">
    <property type="entry name" value="KR_3_FAS_SDR_x"/>
    <property type="match status" value="1"/>
</dbReference>
<feature type="domain" description="Carrier" evidence="10">
    <location>
        <begin position="174"/>
        <end position="249"/>
    </location>
</feature>
<keyword evidence="5" id="KW-0045">Antibiotic biosynthesis</keyword>
<dbReference type="Pfam" id="PF00109">
    <property type="entry name" value="ketoacyl-synt"/>
    <property type="match status" value="2"/>
</dbReference>
<dbReference type="Gene3D" id="3.40.50.720">
    <property type="entry name" value="NAD(P)-binding Rossmann-like Domain"/>
    <property type="match status" value="3"/>
</dbReference>
<dbReference type="Pfam" id="PF21089">
    <property type="entry name" value="PKS_DH_N"/>
    <property type="match status" value="1"/>
</dbReference>
<dbReference type="InterPro" id="IPR049552">
    <property type="entry name" value="PKS_DH_N"/>
</dbReference>
<feature type="region of interest" description="Disordered" evidence="9">
    <location>
        <begin position="3161"/>
        <end position="3180"/>
    </location>
</feature>
<dbReference type="InterPro" id="IPR006162">
    <property type="entry name" value="Ppantetheine_attach_site"/>
</dbReference>
<dbReference type="InterPro" id="IPR018201">
    <property type="entry name" value="Ketoacyl_synth_AS"/>
</dbReference>
<feature type="region of interest" description="N-terminal hotdog fold" evidence="8">
    <location>
        <begin position="1174"/>
        <end position="1299"/>
    </location>
</feature>
<dbReference type="FunFam" id="3.40.47.10:FF:000019">
    <property type="entry name" value="Polyketide synthase type I"/>
    <property type="match status" value="2"/>
</dbReference>
<dbReference type="Gene3D" id="3.10.129.110">
    <property type="entry name" value="Polyketide synthase dehydratase"/>
    <property type="match status" value="1"/>
</dbReference>
<dbReference type="InterPro" id="IPR001227">
    <property type="entry name" value="Ac_transferase_dom_sf"/>
</dbReference>
<evidence type="ECO:0000256" key="6">
    <source>
        <dbReference type="ARBA" id="ARBA00023268"/>
    </source>
</evidence>
<dbReference type="InterPro" id="IPR042104">
    <property type="entry name" value="PKS_dehydratase_sf"/>
</dbReference>
<sequence>MRPKVDAAWNLHELTRELGLSAFVLFSSAAGVLGSAGQGNYAAANVFLDALAAVRRAEGLPATSLAWGLWEQRSDMTGELGQADLARMARSGLRALSSDEGLALFDAGVAADEALLLAARFDTAALRAAEATVPSILRGLVRGPVRRARAGEGAGTAEGLAQRLAGLTQSERTRALSELVRGHVATVLGHDSAGAVEESRAFKDLGFDSLTAVDLRNRLNGATGLRLPATLVFDHPTPAALVVHLHAELFGATETAVVPVASTVAAEDDPIVIVGMGCRFPGGVRSPEELWDLVARGVDAVSEFPVDRGWDIEDLYDPDPDRQGKTYAREGGFLHDAAEFDPAFFGMSPREALATDPQQRLLLETAWEAFERAGVDPQSLRGSRTGVFAGVMYNDYGSRLRVTPDGFEGYLGNGSAGSVASGRLSYVFGLEGPAVTVDTACSSSLVSLHLAAQALRNGECSLALAGGVTVMSTPAVFVEFSRQRGLSTDGRCRSFSDDANGAGWSEGAGMLLLERLSDARANGHRVLAVVRGSAVNQDGASNGLTAPNGPSQQRVIRAALANAGVAAADVDAVEAHGTGTKLGDPIEAQALIATYGQGRAEGQPPLWLGSLKSNIGHAQAAAGVAGVIKMVQAMQHGVLPRTLHADEPSTKVDWSAGAVELLNEAREWPDADDRPRRASVSSFGVSGTNAHVILEQAPAVEPTSDASAVVAGVVPWVVSGRGEAALRGQAARLFSRVEGEAELSPVDVGWSLAAGRAALEDRAVVVGGTAAELAAGLGVVARGEEAPGVTLGWGVAGGGGRVAVVFSGQGSQRVGMGRELYGRFPVFARAFDEACEALDGELAGHVECLVRDVVFGEAGASGLLDETVFTQAGLFAVEVALFRLVESFGITPDFVGGHSIGEIAAAHVAGVFSLADAARLVAARGRLMQALPSGGAMVAVQAAEAEVVPLLSGREDQAGIAAVNGPSSVVLSGDEDVVLEIAGELAELGRKTKRLRVSHAFHSPRMEPMLAEFRSVAEGLTYAAPQVPVMSNLTGSPATAGELDSADYWVRHVREAVRFSDGISALHAEGVGVFVEVGPDGALSSMGAETLPDAAFVPVLRADRAEERAFVEGMARVWTRGVDVAWEQVFTGTGASWTDLPTYAFQRERYWLEGGADAAGAGAAAGLGLGSAEHPLLGAAVELAGADGLLLTGRLSLRTHPWLADHVVAGAVLLPGTAFVELAVRAADQVGCDAVEELTLQAPLIVPESGGVLLQLVVDEPDEAGRRSLTVYSRAEDEAAGGPWTCHAMGVLGSSGARSAADELAVWPPVGAEPVSADGMYADLDAAGFGYGPVFQGVRAAWRRGDEVFAEVALDEEQQEEAARFGLHPALLDAALHGVQLGDFFSDGRARLPFEWRGVSLYAAGAGVLRVRLAPAGTDAVSVTVADSTGQPVAAVESLVMREVDVDRLAGAVSGGTRDALFRVEWTAVPSDAVASGDVAVVGSGDGAAYADLEALSAAVGAGASVPDVVLVPFVTSAAGETGRAAHEAVGCALGLVQAWLADERFAGSRLAVVTTGAVAAGADESVGDLAAAAAWGLLRSAQTENPGRFVLVDTDGEETPSAALALALGAGDEPQLAVRGDVVYVPRLASGASSGQGDAPSWTGSDGDGTVLVTGATGVLGGLVARHLVVEHGVRRLLLVSRRGAEAEGTDALMAELSGLGAEVSVAACDVADRDALAGLLDGIPAEHPLSAVVHTAGVLDDGLVSALTPERLDEVMRPKVDAAWNLHQLTRELDLSAFVLFSSAAGVLGSAGQGNYAAANVFLDALAAVRRAEGLPATSLAWGMWEQRSGMTGELGQADLARIARSGLRALSSDEGLALFDAGVAADDALLLAARFDTAALRASDGTVPAILRGLVRGPVRRARATSASGGLAQRLAGRSGDEQRAELLEFVRGHVAIVLGHGSAGAVEESRAFKDLGFDSLTAVELRNRLNAATGLRLPATLVFDHPTPNALARHLSAELFGAAETAVVPVASVVAPEDDPIVIVGMGCRFPGGVRSPEELWDLVASGTDAISEFPVDRGWDVANLYDPDPDRQGKTYSREGGFLHDAAEFDPEFFGISPREALAMDPQQRLLLETSWEAFERAGVDPQSLRGSRAGVFAGVMYNDYASRMQTAPDGFEGYIGNGSAGSVASGRVSYTFGLEGPAVTVDTACSSSLVTLHLAVQALRNGECTLALAGGVTVMSTPTTFVEFSRQRALSPDGRCKAFSDDANGTGWAEGAGMLLLERLSDARRNDHEVLAVVRGSAVNQDGASNGLTAPNGPSQQRVIRAALANAGVSAADVDAVEAHGTGTTLGDPIEAQALLATYGQEHAEGQPLWLGSLKSNIGHAQAAAGVAGVIKMVQAMRHGVLPQTLHAHESSSKVDWSAGAVELLSEARAWPEAEGRPRRAGVSSFGVSGTNAHVILEQAPEAEPVRKADSAPPAALPWVFSSRGAGALRGQAARLLSHVEGDGGLSPVDVGWSLASGRAVFENRAVVVAGDRDGLASGVAALARGEEVPGLVTGTAAGAGGRVVFVFPGQGSQWVGMAVELLDASPVFAERMAECAAALSAHVGWSLLDVVRQVPDAPSLDRVDVVQPVSWAVMVSLAALWRSYGIEPTAVVGHSQGEIAAACVSGALSLEDGARVVALRSQAIAGGLAGRGGMASVALSLAEVEARLERWAGRLEVAALNGPTSVVVAGEPEALDELVAECEAAEVRIRRIAVDYASHTTHVELIEDELARVLASVRPQTSKVPFFSTVTNEWLDTTTLDAGYWYRNLRQTVRFQSAIETLTEQGHSTFIEVSSHPVLTMSVQDIADAAVVTGTLRRDDGGLDRFLTSLAELWVQGMDVDWTRAFAATNPSRADLPTYAFQRRRYWLDAPAVAASRAVTLPADQVEERFWEAVESGDLESVASTLDVEGEAQQSSLGDLLPTLSSWRRQRRTRSTVDGWRYRIAWKQVPEGALTDEVPTAGTWLLVVPSGYADDPWATSASQALSHGGGTVVPLVWDAADGDRAGLAAQLAEVRARHGDISGVLSLLALDEDPHPPHPVVPRGLAATLRLVQALGDAAWDAPLWLATRGAVATGRPDGNGSAVSAAQAQTWGLGRIVGLEHPQRWGGLVDLPEAPDARTMTRLRGVLTGGVRAGGTPAAGTPAGAAEGGTEDQVALRATGVFARRLVHAPLGDVRAVRDWKPQGTVLITGGTGALGGHVARWMARRGADHLVLTSRRGLESPGAGELRDELTAMGARVTVAACDVADRAALATLLEELRADGSPVRAVVHTAGVAPNASLDATDDATLAEAASGKVSGAVHLDELLADEDLDAFVLFSSNAGVWGAGGQGAYGAANAHLDALAQRRRSRGLPATSVAWGAWAGAGMLTDSGAEEHMTRLGVLSMDPELAMEALQLALDHDETCAVVADVDWARFAPAFTAARPRPLLHDLPEVRQALQEATAAHTSDSEEADGAGALAGRLTAMTEAERERTLLGLVRSHAAAVLRHDGTNTVGEDRAFKDLGFDSLTAVELRNRLQGATGLRLPAALVFDHPTPADLAAYLRAQLVGSAVGSGESAIAELDRLEAAVFSILPEDEDTRTTITSRLQLLLSRLGDATEDNPPGGAAPDEGPAVEDQLDTATDNEIFDFINREFGKS</sequence>
<keyword evidence="14" id="KW-1185">Reference proteome</keyword>
<dbReference type="InterPro" id="IPR032821">
    <property type="entry name" value="PKS_assoc"/>
</dbReference>
<evidence type="ECO:0000313" key="13">
    <source>
        <dbReference type="EMBL" id="EFL23223.1"/>
    </source>
</evidence>
<feature type="domain" description="Carrier" evidence="10">
    <location>
        <begin position="1928"/>
        <end position="2003"/>
    </location>
</feature>
<dbReference type="Pfam" id="PF00550">
    <property type="entry name" value="PP-binding"/>
    <property type="match status" value="3"/>
</dbReference>
<dbReference type="GO" id="GO:0031177">
    <property type="term" value="F:phosphopantetheine binding"/>
    <property type="evidence" value="ECO:0007669"/>
    <property type="project" value="InterPro"/>
</dbReference>
<evidence type="ECO:0000313" key="14">
    <source>
        <dbReference type="Proteomes" id="UP000003963"/>
    </source>
</evidence>
<keyword evidence="4" id="KW-0808">Transferase</keyword>
<dbReference type="HOGENOM" id="CLU_224409_0_0_11"/>
<dbReference type="InterPro" id="IPR020806">
    <property type="entry name" value="PKS_PP-bd"/>
</dbReference>
<dbReference type="FunFam" id="3.40.366.10:FF:000002">
    <property type="entry name" value="Probable polyketide synthase 2"/>
    <property type="match status" value="2"/>
</dbReference>
<keyword evidence="3" id="KW-0597">Phosphoprotein</keyword>
<dbReference type="Pfam" id="PF02801">
    <property type="entry name" value="Ketoacyl-synt_C"/>
    <property type="match status" value="2"/>
</dbReference>
<proteinExistence type="predicted"/>
<comment type="pathway">
    <text evidence="1">Antibiotic biosynthesis.</text>
</comment>
<evidence type="ECO:0000256" key="3">
    <source>
        <dbReference type="ARBA" id="ARBA00022553"/>
    </source>
</evidence>
<dbReference type="SMART" id="SM00823">
    <property type="entry name" value="PKS_PP"/>
    <property type="match status" value="3"/>
</dbReference>
<evidence type="ECO:0000256" key="9">
    <source>
        <dbReference type="SAM" id="MobiDB-lite"/>
    </source>
</evidence>
<dbReference type="PROSITE" id="PS00606">
    <property type="entry name" value="KS3_1"/>
    <property type="match status" value="2"/>
</dbReference>
<dbReference type="GO" id="GO:0004312">
    <property type="term" value="F:fatty acid synthase activity"/>
    <property type="evidence" value="ECO:0007669"/>
    <property type="project" value="TreeGrafter"/>
</dbReference>
<accession>D9WG07</accession>
<evidence type="ECO:0000259" key="11">
    <source>
        <dbReference type="PROSITE" id="PS52004"/>
    </source>
</evidence>
<evidence type="ECO:0000256" key="8">
    <source>
        <dbReference type="PROSITE-ProRule" id="PRU01363"/>
    </source>
</evidence>
<dbReference type="InterPro" id="IPR036291">
    <property type="entry name" value="NAD(P)-bd_dom_sf"/>
</dbReference>
<keyword evidence="2" id="KW-0596">Phosphopantetheine</keyword>
<keyword evidence="7" id="KW-0012">Acyltransferase</keyword>
<dbReference type="Gene3D" id="6.10.140.1830">
    <property type="match status" value="1"/>
</dbReference>
<dbReference type="Gene3D" id="1.10.1200.10">
    <property type="entry name" value="ACP-like"/>
    <property type="match status" value="3"/>
</dbReference>
<dbReference type="InterPro" id="IPR036736">
    <property type="entry name" value="ACP-like_sf"/>
</dbReference>
<dbReference type="SUPFAM" id="SSF52151">
    <property type="entry name" value="FabD/lysophospholipase-like"/>
    <property type="match status" value="2"/>
</dbReference>
<dbReference type="InterPro" id="IPR020807">
    <property type="entry name" value="PKS_DH"/>
</dbReference>
<protein>
    <submittedName>
        <fullName evidence="13">Modular polyketide synthase</fullName>
    </submittedName>
</protein>
<dbReference type="FunFam" id="3.40.50.720:FF:000381">
    <property type="entry name" value="Probable polyketide synthase pks17"/>
    <property type="match status" value="1"/>
</dbReference>
<dbReference type="PANTHER" id="PTHR43775">
    <property type="entry name" value="FATTY ACID SYNTHASE"/>
    <property type="match status" value="1"/>
</dbReference>
<dbReference type="InterPro" id="IPR016036">
    <property type="entry name" value="Malonyl_transacylase_ACP-bd"/>
</dbReference>
<dbReference type="InterPro" id="IPR057326">
    <property type="entry name" value="KR_dom"/>
</dbReference>
<dbReference type="GO" id="GO:0006633">
    <property type="term" value="P:fatty acid biosynthetic process"/>
    <property type="evidence" value="ECO:0007669"/>
    <property type="project" value="InterPro"/>
</dbReference>
<dbReference type="InterPro" id="IPR049900">
    <property type="entry name" value="PKS_mFAS_DH"/>
</dbReference>
<dbReference type="Gene3D" id="3.30.70.3290">
    <property type="match status" value="2"/>
</dbReference>
<evidence type="ECO:0000259" key="12">
    <source>
        <dbReference type="PROSITE" id="PS52019"/>
    </source>
</evidence>
<evidence type="ECO:0000256" key="2">
    <source>
        <dbReference type="ARBA" id="ARBA00022450"/>
    </source>
</evidence>
<dbReference type="PROSITE" id="PS52004">
    <property type="entry name" value="KS3_2"/>
    <property type="match status" value="2"/>
</dbReference>
<dbReference type="Pfam" id="PF00698">
    <property type="entry name" value="Acyl_transf_1"/>
    <property type="match status" value="2"/>
</dbReference>
<feature type="region of interest" description="Disordered" evidence="9">
    <location>
        <begin position="3626"/>
        <end position="3653"/>
    </location>
</feature>